<dbReference type="OrthoDB" id="2677224at2"/>
<protein>
    <recommendedName>
        <fullName evidence="3">Lipoprotein</fullName>
    </recommendedName>
</protein>
<dbReference type="PROSITE" id="PS51257">
    <property type="entry name" value="PROKAR_LIPOPROTEIN"/>
    <property type="match status" value="1"/>
</dbReference>
<evidence type="ECO:0000313" key="2">
    <source>
        <dbReference type="Proteomes" id="UP000239863"/>
    </source>
</evidence>
<gene>
    <name evidence="1" type="ORF">BD821_11278</name>
</gene>
<evidence type="ECO:0008006" key="3">
    <source>
        <dbReference type="Google" id="ProtNLM"/>
    </source>
</evidence>
<accession>A0A2S6FWM0</accession>
<organism evidence="1 2">
    <name type="scientific">Clostridium algidicarnis DSM 15099</name>
    <dbReference type="NCBI Taxonomy" id="1121295"/>
    <lineage>
        <taxon>Bacteria</taxon>
        <taxon>Bacillati</taxon>
        <taxon>Bacillota</taxon>
        <taxon>Clostridia</taxon>
        <taxon>Eubacteriales</taxon>
        <taxon>Clostridiaceae</taxon>
        <taxon>Clostridium</taxon>
    </lineage>
</organism>
<dbReference type="EMBL" id="PTIS01000012">
    <property type="protein sequence ID" value="PPK47937.1"/>
    <property type="molecule type" value="Genomic_DNA"/>
</dbReference>
<reference evidence="1 2" key="1">
    <citation type="submission" date="2018-02" db="EMBL/GenBank/DDBJ databases">
        <title>Genomic Encyclopedia of Archaeal and Bacterial Type Strains, Phase II (KMG-II): from individual species to whole genera.</title>
        <authorList>
            <person name="Goeker M."/>
        </authorList>
    </citation>
    <scope>NUCLEOTIDE SEQUENCE [LARGE SCALE GENOMIC DNA]</scope>
    <source>
        <strain evidence="1 2">DSM 15099</strain>
    </source>
</reference>
<name>A0A2S6FWM0_9CLOT</name>
<dbReference type="RefSeq" id="WP_104410230.1">
    <property type="nucleotide sequence ID" value="NZ_PTIS01000012.1"/>
</dbReference>
<dbReference type="Proteomes" id="UP000239863">
    <property type="component" value="Unassembled WGS sequence"/>
</dbReference>
<sequence>MRKIYIIIMSFSLIVILSGCNPIEFKSTSKIISPENKDLMIKGKWYIDDYKIMRQGKVKNHKLNKYLNTYIQIDNNFLYVGGDVYEDVKYKYRRVNTHNYFFNHSEINPKGLGIDKDELEVISASLEGKVLYEYIKYDENKLMFFSDGICYFASKRSNLIDKDVRQSYSNNTMGEETQDIDKNKRSGVMIGLRSQRNQSENGDINESGYRTLWISSTDKRDIKIKEKPNIIFPRISGFWELGVKKDLVNGYENETVYVKTYGYKEDKYIRDYFKDADNNIYRNVNFISNDYIALESIKNDKNKSIVSDEYVVLPLDNIQQEKGLKIVDIEGAEGKVVQEKSFKSAIESNKDLKSKLETNLNEESFTVVRKNGHWAFKGRVRLKSNDEKLFLDYDIKILPSKKLIIYDELKVPWNKIKERMPEALDAYTSPNSDIAILISKNSLFVYSIENGELGERPLKKVKLNEEESVIMAEWALDEFVYKWDKVFR</sequence>
<dbReference type="STRING" id="37659.GCA_000703125_00312"/>
<evidence type="ECO:0000313" key="1">
    <source>
        <dbReference type="EMBL" id="PPK47937.1"/>
    </source>
</evidence>
<comment type="caution">
    <text evidence="1">The sequence shown here is derived from an EMBL/GenBank/DDBJ whole genome shotgun (WGS) entry which is preliminary data.</text>
</comment>
<proteinExistence type="predicted"/>
<dbReference type="AlphaFoldDB" id="A0A2S6FWM0"/>